<evidence type="ECO:0000256" key="2">
    <source>
        <dbReference type="ARBA" id="ARBA00023015"/>
    </source>
</evidence>
<keyword evidence="2" id="KW-0805">Transcription regulation</keyword>
<reference evidence="8 9" key="1">
    <citation type="submission" date="2016-06" db="EMBL/GenBank/DDBJ databases">
        <authorList>
            <person name="Kjaerup R.B."/>
            <person name="Dalgaard T.S."/>
            <person name="Juul-Madsen H.R."/>
        </authorList>
    </citation>
    <scope>NUCLEOTIDE SEQUENCE [LARGE SCALE GENOMIC DNA]</scope>
    <source>
        <strain evidence="8 9">DSM 45097</strain>
    </source>
</reference>
<evidence type="ECO:0000259" key="7">
    <source>
        <dbReference type="PROSITE" id="PS50110"/>
    </source>
</evidence>
<dbReference type="SMART" id="SM00421">
    <property type="entry name" value="HTH_LUXR"/>
    <property type="match status" value="1"/>
</dbReference>
<dbReference type="InterPro" id="IPR016032">
    <property type="entry name" value="Sig_transdc_resp-reg_C-effctor"/>
</dbReference>
<evidence type="ECO:0000259" key="6">
    <source>
        <dbReference type="PROSITE" id="PS50043"/>
    </source>
</evidence>
<dbReference type="PRINTS" id="PR00038">
    <property type="entry name" value="HTHLUXR"/>
</dbReference>
<dbReference type="SUPFAM" id="SSF46894">
    <property type="entry name" value="C-terminal effector domain of the bipartite response regulators"/>
    <property type="match status" value="1"/>
</dbReference>
<dbReference type="InterPro" id="IPR011006">
    <property type="entry name" value="CheY-like_superfamily"/>
</dbReference>
<dbReference type="AlphaFoldDB" id="A0A1C5HER6"/>
<sequence>MKRGTYMRVVIAEDSVVLRDGLVRMLTARGHEVVGEVGSADDLLAVVERTAPDVAIVDVRMPPTHTEDGLLAAINLRRSCPKVGVLVFSQYVEVHHTAKMLAAGAGGVGYLLKDRVADVKDFVEAVQQVASGGTVLDPEIVTQLLQVQQRSRQFTALTPREREVLALMAEGRSNVAIAKALTVTPGAVEKYVTNIFLKLDLPATTQDHRRVLAVLRFLEG</sequence>
<dbReference type="CDD" id="cd17535">
    <property type="entry name" value="REC_NarL-like"/>
    <property type="match status" value="1"/>
</dbReference>
<dbReference type="PROSITE" id="PS50043">
    <property type="entry name" value="HTH_LUXR_2"/>
    <property type="match status" value="1"/>
</dbReference>
<proteinExistence type="predicted"/>
<dbReference type="PANTHER" id="PTHR43214:SF24">
    <property type="entry name" value="TRANSCRIPTIONAL REGULATORY PROTEIN NARL-RELATED"/>
    <property type="match status" value="1"/>
</dbReference>
<gene>
    <name evidence="8" type="ORF">GA0074704_1595</name>
</gene>
<dbReference type="InterPro" id="IPR039420">
    <property type="entry name" value="WalR-like"/>
</dbReference>
<evidence type="ECO:0000256" key="1">
    <source>
        <dbReference type="ARBA" id="ARBA00022553"/>
    </source>
</evidence>
<dbReference type="EMBL" id="LT607751">
    <property type="protein sequence ID" value="SCG44480.1"/>
    <property type="molecule type" value="Genomic_DNA"/>
</dbReference>
<dbReference type="GO" id="GO:0000160">
    <property type="term" value="P:phosphorelay signal transduction system"/>
    <property type="evidence" value="ECO:0007669"/>
    <property type="project" value="InterPro"/>
</dbReference>
<evidence type="ECO:0000256" key="3">
    <source>
        <dbReference type="ARBA" id="ARBA00023125"/>
    </source>
</evidence>
<feature type="domain" description="Response regulatory" evidence="7">
    <location>
        <begin position="8"/>
        <end position="128"/>
    </location>
</feature>
<dbReference type="InterPro" id="IPR001789">
    <property type="entry name" value="Sig_transdc_resp-reg_receiver"/>
</dbReference>
<dbReference type="PROSITE" id="PS50110">
    <property type="entry name" value="RESPONSE_REGULATORY"/>
    <property type="match status" value="1"/>
</dbReference>
<dbReference type="InterPro" id="IPR000792">
    <property type="entry name" value="Tscrpt_reg_LuxR_C"/>
</dbReference>
<evidence type="ECO:0000256" key="4">
    <source>
        <dbReference type="ARBA" id="ARBA00023163"/>
    </source>
</evidence>
<keyword evidence="1 5" id="KW-0597">Phosphoprotein</keyword>
<feature type="domain" description="HTH luxR-type" evidence="6">
    <location>
        <begin position="150"/>
        <end position="220"/>
    </location>
</feature>
<dbReference type="Pfam" id="PF00196">
    <property type="entry name" value="GerE"/>
    <property type="match status" value="1"/>
</dbReference>
<evidence type="ECO:0000313" key="9">
    <source>
        <dbReference type="Proteomes" id="UP000198210"/>
    </source>
</evidence>
<keyword evidence="4" id="KW-0804">Transcription</keyword>
<protein>
    <submittedName>
        <fullName evidence="8">DNA-binding response regulator, NarL/FixJ family, contains REC and HTH domains</fullName>
    </submittedName>
</protein>
<dbReference type="GO" id="GO:0003677">
    <property type="term" value="F:DNA binding"/>
    <property type="evidence" value="ECO:0007669"/>
    <property type="project" value="UniProtKB-KW"/>
</dbReference>
<keyword evidence="9" id="KW-1185">Reference proteome</keyword>
<dbReference type="CDD" id="cd06170">
    <property type="entry name" value="LuxR_C_like"/>
    <property type="match status" value="1"/>
</dbReference>
<dbReference type="Pfam" id="PF00072">
    <property type="entry name" value="Response_reg"/>
    <property type="match status" value="1"/>
</dbReference>
<evidence type="ECO:0000256" key="5">
    <source>
        <dbReference type="PROSITE-ProRule" id="PRU00169"/>
    </source>
</evidence>
<name>A0A1C5HER6_9ACTN</name>
<dbReference type="SUPFAM" id="SSF52172">
    <property type="entry name" value="CheY-like"/>
    <property type="match status" value="1"/>
</dbReference>
<dbReference type="Proteomes" id="UP000198210">
    <property type="component" value="Chromosome I"/>
</dbReference>
<dbReference type="GO" id="GO:0006355">
    <property type="term" value="P:regulation of DNA-templated transcription"/>
    <property type="evidence" value="ECO:0007669"/>
    <property type="project" value="InterPro"/>
</dbReference>
<dbReference type="InterPro" id="IPR058245">
    <property type="entry name" value="NreC/VraR/RcsB-like_REC"/>
</dbReference>
<keyword evidence="3 8" id="KW-0238">DNA-binding</keyword>
<organism evidence="8 9">
    <name type="scientific">Micromonospora siamensis</name>
    <dbReference type="NCBI Taxonomy" id="299152"/>
    <lineage>
        <taxon>Bacteria</taxon>
        <taxon>Bacillati</taxon>
        <taxon>Actinomycetota</taxon>
        <taxon>Actinomycetes</taxon>
        <taxon>Micromonosporales</taxon>
        <taxon>Micromonosporaceae</taxon>
        <taxon>Micromonospora</taxon>
    </lineage>
</organism>
<feature type="modified residue" description="4-aspartylphosphate" evidence="5">
    <location>
        <position position="58"/>
    </location>
</feature>
<dbReference type="PANTHER" id="PTHR43214">
    <property type="entry name" value="TWO-COMPONENT RESPONSE REGULATOR"/>
    <property type="match status" value="1"/>
</dbReference>
<evidence type="ECO:0000313" key="8">
    <source>
        <dbReference type="EMBL" id="SCG44480.1"/>
    </source>
</evidence>
<accession>A0A1C5HER6</accession>
<dbReference type="SMART" id="SM00448">
    <property type="entry name" value="REC"/>
    <property type="match status" value="1"/>
</dbReference>
<dbReference type="Gene3D" id="3.40.50.2300">
    <property type="match status" value="1"/>
</dbReference>